<accession>A0AAV2PSM6</accession>
<feature type="non-terminal residue" evidence="3">
    <location>
        <position position="1"/>
    </location>
</feature>
<dbReference type="AlphaFoldDB" id="A0AAV2PSM6"/>
<protein>
    <submittedName>
        <fullName evidence="3">Uncharacterized protein</fullName>
    </submittedName>
</protein>
<feature type="signal peptide" evidence="2">
    <location>
        <begin position="1"/>
        <end position="18"/>
    </location>
</feature>
<evidence type="ECO:0000256" key="2">
    <source>
        <dbReference type="SAM" id="SignalP"/>
    </source>
</evidence>
<feature type="region of interest" description="Disordered" evidence="1">
    <location>
        <begin position="48"/>
        <end position="85"/>
    </location>
</feature>
<proteinExistence type="predicted"/>
<evidence type="ECO:0000313" key="3">
    <source>
        <dbReference type="EMBL" id="CAL4063195.1"/>
    </source>
</evidence>
<reference evidence="3 4" key="1">
    <citation type="submission" date="2024-05" db="EMBL/GenBank/DDBJ databases">
        <authorList>
            <person name="Wallberg A."/>
        </authorList>
    </citation>
    <scope>NUCLEOTIDE SEQUENCE [LARGE SCALE GENOMIC DNA]</scope>
</reference>
<keyword evidence="4" id="KW-1185">Reference proteome</keyword>
<comment type="caution">
    <text evidence="3">The sequence shown here is derived from an EMBL/GenBank/DDBJ whole genome shotgun (WGS) entry which is preliminary data.</text>
</comment>
<feature type="chain" id="PRO_5043528152" evidence="2">
    <location>
        <begin position="19"/>
        <end position="289"/>
    </location>
</feature>
<organism evidence="3 4">
    <name type="scientific">Meganyctiphanes norvegica</name>
    <name type="common">Northern krill</name>
    <name type="synonym">Thysanopoda norvegica</name>
    <dbReference type="NCBI Taxonomy" id="48144"/>
    <lineage>
        <taxon>Eukaryota</taxon>
        <taxon>Metazoa</taxon>
        <taxon>Ecdysozoa</taxon>
        <taxon>Arthropoda</taxon>
        <taxon>Crustacea</taxon>
        <taxon>Multicrustacea</taxon>
        <taxon>Malacostraca</taxon>
        <taxon>Eumalacostraca</taxon>
        <taxon>Eucarida</taxon>
        <taxon>Euphausiacea</taxon>
        <taxon>Euphausiidae</taxon>
        <taxon>Meganyctiphanes</taxon>
    </lineage>
</organism>
<feature type="non-terminal residue" evidence="3">
    <location>
        <position position="289"/>
    </location>
</feature>
<keyword evidence="2" id="KW-0732">Signal</keyword>
<name>A0AAV2PSM6_MEGNR</name>
<dbReference type="Proteomes" id="UP001497623">
    <property type="component" value="Unassembled WGS sequence"/>
</dbReference>
<dbReference type="EMBL" id="CAXKWB010001048">
    <property type="protein sequence ID" value="CAL4063195.1"/>
    <property type="molecule type" value="Genomic_DNA"/>
</dbReference>
<evidence type="ECO:0000256" key="1">
    <source>
        <dbReference type="SAM" id="MobiDB-lite"/>
    </source>
</evidence>
<evidence type="ECO:0000313" key="4">
    <source>
        <dbReference type="Proteomes" id="UP001497623"/>
    </source>
</evidence>
<feature type="compositionally biased region" description="Polar residues" evidence="1">
    <location>
        <begin position="50"/>
        <end position="79"/>
    </location>
</feature>
<gene>
    <name evidence="3" type="ORF">MNOR_LOCUS3161</name>
</gene>
<sequence length="289" mass="32733">RMFLGLFVPRQLCVLCTGRHIVLPPAAELFMYSVKMMYSPPTISRKGGSNADTFLQPPSSTPISNNKGKVSLQKQSKPASTLSTSRSSSTILPVIDKKIPKVESVPLNATERLALQEAVRCAGQRILFSAFNILFKGDVYNMKKYFKGHGFTNNMYKDTFNNSERMKLDKGVAGSWDMPLLYKVLQRVCGLAQPDDSCWTKDKAGVDGESIEYLIFSTKDICAKVIHSNDINQHQVKTHLADLKGVFTKITRRFMRRNKERQSDLEQLKKFFEETLKDFIPKTTVKSIY</sequence>